<gene>
    <name evidence="4" type="ORF">QCA50_013147</name>
</gene>
<dbReference type="CDD" id="cd05672">
    <property type="entry name" value="M20_ACY1L2-like"/>
    <property type="match status" value="1"/>
</dbReference>
<dbReference type="InterPro" id="IPR017439">
    <property type="entry name" value="Amidohydrolase"/>
</dbReference>
<comment type="caution">
    <text evidence="4">The sequence shown here is derived from an EMBL/GenBank/DDBJ whole genome shotgun (WGS) entry which is preliminary data.</text>
</comment>
<dbReference type="GO" id="GO:0016805">
    <property type="term" value="F:dipeptidase activity"/>
    <property type="evidence" value="ECO:0007669"/>
    <property type="project" value="InterPro"/>
</dbReference>
<proteinExistence type="inferred from homology"/>
<dbReference type="NCBIfam" id="TIGR01891">
    <property type="entry name" value="amidohydrolases"/>
    <property type="match status" value="1"/>
</dbReference>
<dbReference type="InterPro" id="IPR011650">
    <property type="entry name" value="Peptidase_M20_dimer"/>
</dbReference>
<dbReference type="InterPro" id="IPR036264">
    <property type="entry name" value="Bact_exopeptidase_dim_dom"/>
</dbReference>
<dbReference type="PANTHER" id="PTHR30575:SF0">
    <property type="entry name" value="XAA-ARG DIPEPTIDASE"/>
    <property type="match status" value="1"/>
</dbReference>
<dbReference type="AlphaFoldDB" id="A0AAW0FSF5"/>
<sequence>MSSTGAPDIIWRPETDLQSFHGDGKAIYEPDLFDAIDSTIESLSDELRTLSLDIHDHPELKWEEHHAHDVLTDFMAKHGFQVKQHYILPTAWEATFTQGQGGPTIGVNSEMDALPGVGHACGHNLIAIAGVAVACAVKAILEKKNINGKVVLLGTPAEEGGRGKVVLLEGGAYEGMDACVMCHPAPGPPNSASLSSSLALKGLQVEYTGHTAHAALAPWEGQNALDAAVAAHTNIGLLRQQLKPNHRVHGIIEGRDWAPNIVPDYAKLLYYIRSETWAEVLAAVPRVENCFKAAALATGCKIDVKPFHSSTELRQNKALGDEFANVFESKYGSIDRKYGIAGASTDFGDITYALPALHPGFGIPTKPNGGNHTREFAASAATIEAHKATLNVAKALAAVGVRLLTDEGFLNEVKKTFEEDKKIRGDV</sequence>
<dbReference type="FunFam" id="3.30.70.360:FF:000004">
    <property type="entry name" value="Peptidase M20 domain-containing protein 2"/>
    <property type="match status" value="1"/>
</dbReference>
<evidence type="ECO:0000313" key="5">
    <source>
        <dbReference type="Proteomes" id="UP001385951"/>
    </source>
</evidence>
<dbReference type="PANTHER" id="PTHR30575">
    <property type="entry name" value="PEPTIDASE M20"/>
    <property type="match status" value="1"/>
</dbReference>
<name>A0AAW0FSF5_9APHY</name>
<dbReference type="Gene3D" id="3.40.630.10">
    <property type="entry name" value="Zn peptidases"/>
    <property type="match status" value="1"/>
</dbReference>
<dbReference type="Proteomes" id="UP001385951">
    <property type="component" value="Unassembled WGS sequence"/>
</dbReference>
<evidence type="ECO:0000259" key="3">
    <source>
        <dbReference type="Pfam" id="PF07687"/>
    </source>
</evidence>
<dbReference type="Pfam" id="PF01546">
    <property type="entry name" value="Peptidase_M20"/>
    <property type="match status" value="1"/>
</dbReference>
<dbReference type="SUPFAM" id="SSF53187">
    <property type="entry name" value="Zn-dependent exopeptidases"/>
    <property type="match status" value="1"/>
</dbReference>
<protein>
    <recommendedName>
        <fullName evidence="2">Peptidase M20 domain-containing protein 2</fullName>
    </recommendedName>
</protein>
<dbReference type="Gene3D" id="3.30.70.360">
    <property type="match status" value="1"/>
</dbReference>
<dbReference type="Pfam" id="PF07687">
    <property type="entry name" value="M20_dimer"/>
    <property type="match status" value="1"/>
</dbReference>
<dbReference type="PIRSF" id="PIRSF037226">
    <property type="entry name" value="Amidohydrolase_ACY1L2_prd"/>
    <property type="match status" value="1"/>
</dbReference>
<dbReference type="InterPro" id="IPR002933">
    <property type="entry name" value="Peptidase_M20"/>
</dbReference>
<keyword evidence="5" id="KW-1185">Reference proteome</keyword>
<dbReference type="EMBL" id="JASBNA010000029">
    <property type="protein sequence ID" value="KAK7683771.1"/>
    <property type="molecule type" value="Genomic_DNA"/>
</dbReference>
<dbReference type="InterPro" id="IPR052030">
    <property type="entry name" value="Peptidase_M20/M20A_hydrolases"/>
</dbReference>
<comment type="similarity">
    <text evidence="1 2">Belongs to the peptidase M20A family.</text>
</comment>
<evidence type="ECO:0000256" key="2">
    <source>
        <dbReference type="PIRNR" id="PIRNR037226"/>
    </source>
</evidence>
<evidence type="ECO:0000256" key="1">
    <source>
        <dbReference type="ARBA" id="ARBA00006247"/>
    </source>
</evidence>
<reference evidence="4 5" key="1">
    <citation type="submission" date="2022-09" db="EMBL/GenBank/DDBJ databases">
        <authorList>
            <person name="Palmer J.M."/>
        </authorList>
    </citation>
    <scope>NUCLEOTIDE SEQUENCE [LARGE SCALE GENOMIC DNA]</scope>
    <source>
        <strain evidence="4 5">DSM 7382</strain>
    </source>
</reference>
<evidence type="ECO:0000313" key="4">
    <source>
        <dbReference type="EMBL" id="KAK7683771.1"/>
    </source>
</evidence>
<accession>A0AAW0FSF5</accession>
<dbReference type="SUPFAM" id="SSF55031">
    <property type="entry name" value="Bacterial exopeptidase dimerisation domain"/>
    <property type="match status" value="1"/>
</dbReference>
<feature type="domain" description="Peptidase M20 dimerisation" evidence="3">
    <location>
        <begin position="201"/>
        <end position="292"/>
    </location>
</feature>
<dbReference type="InterPro" id="IPR017144">
    <property type="entry name" value="Xaa-Arg_dipeptidase"/>
</dbReference>
<organism evidence="4 5">
    <name type="scientific">Cerrena zonata</name>
    <dbReference type="NCBI Taxonomy" id="2478898"/>
    <lineage>
        <taxon>Eukaryota</taxon>
        <taxon>Fungi</taxon>
        <taxon>Dikarya</taxon>
        <taxon>Basidiomycota</taxon>
        <taxon>Agaricomycotina</taxon>
        <taxon>Agaricomycetes</taxon>
        <taxon>Polyporales</taxon>
        <taxon>Cerrenaceae</taxon>
        <taxon>Cerrena</taxon>
    </lineage>
</organism>